<protein>
    <submittedName>
        <fullName evidence="1">Nitrous oxide reductase accessory protein NosL</fullName>
    </submittedName>
</protein>
<evidence type="ECO:0000313" key="1">
    <source>
        <dbReference type="EMBL" id="GFO62885.1"/>
    </source>
</evidence>
<dbReference type="Proteomes" id="UP000568888">
    <property type="component" value="Unassembled WGS sequence"/>
</dbReference>
<dbReference type="PANTHER" id="PTHR41247:SF1">
    <property type="entry name" value="HTH-TYPE TRANSCRIPTIONAL REPRESSOR YCNK"/>
    <property type="match status" value="1"/>
</dbReference>
<proteinExistence type="predicted"/>
<dbReference type="PANTHER" id="PTHR41247">
    <property type="entry name" value="HTH-TYPE TRANSCRIPTIONAL REPRESSOR YCNK"/>
    <property type="match status" value="1"/>
</dbReference>
<gene>
    <name evidence="1" type="ORF">GMPD_08040</name>
</gene>
<dbReference type="Gene3D" id="3.30.70.2050">
    <property type="match status" value="1"/>
</dbReference>
<dbReference type="SUPFAM" id="SSF160387">
    <property type="entry name" value="NosL/MerB-like"/>
    <property type="match status" value="1"/>
</dbReference>
<sequence length="162" mass="17649">MAGQLRSGLALLIALIIVGAALASAGSLQPHTVGPKDKCPVCGMFVAKFPGFAAEIRFGDGSSVHFDGAKDMFKYYLYLSRYAPGRKTADIGAVFVTDYYDLTKVNGLSAYYVMGSDVYGPMGRELIPFGSESKARDFRNDHRGTRIIRLRDVTPTLLNQLD</sequence>
<organism evidence="1 2">
    <name type="scientific">Geomonas paludis</name>
    <dbReference type="NCBI Taxonomy" id="2740185"/>
    <lineage>
        <taxon>Bacteria</taxon>
        <taxon>Pseudomonadati</taxon>
        <taxon>Thermodesulfobacteriota</taxon>
        <taxon>Desulfuromonadia</taxon>
        <taxon>Geobacterales</taxon>
        <taxon>Geobacteraceae</taxon>
        <taxon>Geomonas</taxon>
    </lineage>
</organism>
<dbReference type="EMBL" id="BLXY01000001">
    <property type="protein sequence ID" value="GFO62885.1"/>
    <property type="molecule type" value="Genomic_DNA"/>
</dbReference>
<reference evidence="2" key="1">
    <citation type="submission" date="2020-06" db="EMBL/GenBank/DDBJ databases">
        <title>Draft genomic sequecing of Geomonas sp. Red736.</title>
        <authorList>
            <person name="Itoh H."/>
            <person name="Xu Z.X."/>
            <person name="Ushijima N."/>
            <person name="Masuda Y."/>
            <person name="Shiratori Y."/>
            <person name="Senoo K."/>
        </authorList>
    </citation>
    <scope>NUCLEOTIDE SEQUENCE [LARGE SCALE GENOMIC DNA]</scope>
    <source>
        <strain evidence="2">Red736</strain>
    </source>
</reference>
<comment type="caution">
    <text evidence="1">The sequence shown here is derived from an EMBL/GenBank/DDBJ whole genome shotgun (WGS) entry which is preliminary data.</text>
</comment>
<name>A0A6V8MRY2_9BACT</name>
<evidence type="ECO:0000313" key="2">
    <source>
        <dbReference type="Proteomes" id="UP000568888"/>
    </source>
</evidence>
<dbReference type="InterPro" id="IPR008719">
    <property type="entry name" value="N2O_reductase_NosL"/>
</dbReference>
<dbReference type="Pfam" id="PF05573">
    <property type="entry name" value="NosL"/>
    <property type="match status" value="1"/>
</dbReference>
<dbReference type="AlphaFoldDB" id="A0A6V8MRY2"/>
<accession>A0A6V8MRY2</accession>